<evidence type="ECO:0000313" key="3">
    <source>
        <dbReference type="Proteomes" id="UP001223144"/>
    </source>
</evidence>
<evidence type="ECO:0000256" key="1">
    <source>
        <dbReference type="SAM" id="MobiDB-lite"/>
    </source>
</evidence>
<dbReference type="EMBL" id="JARWBG010000002">
    <property type="protein sequence ID" value="MDH2387548.1"/>
    <property type="molecule type" value="Genomic_DNA"/>
</dbReference>
<sequence>MAFTLPLPRTPAAASGAGGPSGRARRPQRTRQARWARWYENELGWAVEASGDGAVHLVTGLRFDVLELPSDAGAALLERTGLPGPVALAGARVRLLVAPGAADELPGLLDWLEWSGVDLALTALGAGGRMAAPPPPGWPAPSERAVSRGAAVWLRPPEPGCAMEPLLPALAPFGPGGGLPGGRAGVGSRGEAAAVRCPDRVGASDLALTPDLVRVVGVAATECFRARLRRTRNSAVGGGASRGASRANTPRGNGQPQAVQPLAFS</sequence>
<dbReference type="InterPro" id="IPR047919">
    <property type="entry name" value="SCO3374-like"/>
</dbReference>
<keyword evidence="3" id="KW-1185">Reference proteome</keyword>
<dbReference type="NCBIfam" id="NF040464">
    <property type="entry name" value="SCO3374_fam"/>
    <property type="match status" value="1"/>
</dbReference>
<gene>
    <name evidence="2" type="ORF">QCN29_01840</name>
</gene>
<feature type="region of interest" description="Disordered" evidence="1">
    <location>
        <begin position="1"/>
        <end position="30"/>
    </location>
</feature>
<name>A0ABT6HFU1_9ACTN</name>
<reference evidence="2 3" key="1">
    <citation type="submission" date="2023-04" db="EMBL/GenBank/DDBJ databases">
        <title>Streptomyces chengmaiensis sp. nov. isolated from the stem of mangrove plant in Hainan.</title>
        <authorList>
            <person name="Huang X."/>
            <person name="Zhou S."/>
            <person name="Chu X."/>
            <person name="Xie Y."/>
            <person name="Lin Y."/>
        </authorList>
    </citation>
    <scope>NUCLEOTIDE SEQUENCE [LARGE SCALE GENOMIC DNA]</scope>
    <source>
        <strain evidence="2 3">HNM0663</strain>
    </source>
</reference>
<organism evidence="2 3">
    <name type="scientific">Streptomyces chengmaiensis</name>
    <dbReference type="NCBI Taxonomy" id="3040919"/>
    <lineage>
        <taxon>Bacteria</taxon>
        <taxon>Bacillati</taxon>
        <taxon>Actinomycetota</taxon>
        <taxon>Actinomycetes</taxon>
        <taxon>Kitasatosporales</taxon>
        <taxon>Streptomycetaceae</taxon>
        <taxon>Streptomyces</taxon>
    </lineage>
</organism>
<protein>
    <submittedName>
        <fullName evidence="2">SCO3374 family protein</fullName>
    </submittedName>
</protein>
<comment type="caution">
    <text evidence="2">The sequence shown here is derived from an EMBL/GenBank/DDBJ whole genome shotgun (WGS) entry which is preliminary data.</text>
</comment>
<accession>A0ABT6HFU1</accession>
<proteinExistence type="predicted"/>
<feature type="region of interest" description="Disordered" evidence="1">
    <location>
        <begin position="234"/>
        <end position="265"/>
    </location>
</feature>
<dbReference type="Proteomes" id="UP001223144">
    <property type="component" value="Unassembled WGS sequence"/>
</dbReference>
<evidence type="ECO:0000313" key="2">
    <source>
        <dbReference type="EMBL" id="MDH2387548.1"/>
    </source>
</evidence>
<dbReference type="RefSeq" id="WP_279925691.1">
    <property type="nucleotide sequence ID" value="NZ_JARWBG010000002.1"/>
</dbReference>